<dbReference type="SMART" id="SM00825">
    <property type="entry name" value="PKS_KS"/>
    <property type="match status" value="1"/>
</dbReference>
<dbReference type="PROSITE" id="PS52004">
    <property type="entry name" value="KS3_2"/>
    <property type="match status" value="1"/>
</dbReference>
<dbReference type="GO" id="GO:0005829">
    <property type="term" value="C:cytosol"/>
    <property type="evidence" value="ECO:0007669"/>
    <property type="project" value="TreeGrafter"/>
</dbReference>
<dbReference type="EMBL" id="SAWY01000041">
    <property type="protein sequence ID" value="TPH12223.1"/>
    <property type="molecule type" value="Genomic_DNA"/>
</dbReference>
<dbReference type="InterPro" id="IPR016039">
    <property type="entry name" value="Thiolase-like"/>
</dbReference>
<organism evidence="6 7">
    <name type="scientific">Litorilituus lipolyticus</name>
    <dbReference type="NCBI Taxonomy" id="2491017"/>
    <lineage>
        <taxon>Bacteria</taxon>
        <taxon>Pseudomonadati</taxon>
        <taxon>Pseudomonadota</taxon>
        <taxon>Gammaproteobacteria</taxon>
        <taxon>Alteromonadales</taxon>
        <taxon>Colwelliaceae</taxon>
        <taxon>Litorilituus</taxon>
    </lineage>
</organism>
<dbReference type="InterPro" id="IPR014030">
    <property type="entry name" value="Ketoacyl_synth_N"/>
</dbReference>
<dbReference type="Pfam" id="PF00109">
    <property type="entry name" value="ketoacyl-synt"/>
    <property type="match status" value="1"/>
</dbReference>
<reference evidence="6 7" key="1">
    <citation type="submission" date="2019-01" db="EMBL/GenBank/DDBJ databases">
        <title>Litorilituus lipolytica sp. nov., isolated from intertidal sand of the Yellow Sea in China.</title>
        <authorList>
            <person name="Liu A."/>
        </authorList>
    </citation>
    <scope>NUCLEOTIDE SEQUENCE [LARGE SCALE GENOMIC DNA]</scope>
    <source>
        <strain evidence="6 7">RZ04</strain>
    </source>
</reference>
<proteinExistence type="inferred from homology"/>
<dbReference type="Pfam" id="PF02801">
    <property type="entry name" value="Ketoacyl-synt_C"/>
    <property type="match status" value="1"/>
</dbReference>
<evidence type="ECO:0000256" key="1">
    <source>
        <dbReference type="ARBA" id="ARBA00005194"/>
    </source>
</evidence>
<evidence type="ECO:0000256" key="2">
    <source>
        <dbReference type="ARBA" id="ARBA00008467"/>
    </source>
</evidence>
<dbReference type="OrthoDB" id="8607208at2"/>
<dbReference type="InterPro" id="IPR014031">
    <property type="entry name" value="Ketoacyl_synth_C"/>
</dbReference>
<accession>A0A502KRI3</accession>
<dbReference type="GO" id="GO:0004315">
    <property type="term" value="F:3-oxoacyl-[acyl-carrier-protein] synthase activity"/>
    <property type="evidence" value="ECO:0007669"/>
    <property type="project" value="TreeGrafter"/>
</dbReference>
<evidence type="ECO:0000313" key="7">
    <source>
        <dbReference type="Proteomes" id="UP000315303"/>
    </source>
</evidence>
<dbReference type="InterPro" id="IPR000794">
    <property type="entry name" value="Beta-ketoacyl_synthase"/>
</dbReference>
<dbReference type="RefSeq" id="WP_140605753.1">
    <property type="nucleotide sequence ID" value="NZ_SAWY01000041.1"/>
</dbReference>
<dbReference type="AlphaFoldDB" id="A0A502KRI3"/>
<dbReference type="PANTHER" id="PTHR11712">
    <property type="entry name" value="POLYKETIDE SYNTHASE-RELATED"/>
    <property type="match status" value="1"/>
</dbReference>
<feature type="domain" description="Ketosynthase family 3 (KS3)" evidence="5">
    <location>
        <begin position="1"/>
        <end position="380"/>
    </location>
</feature>
<evidence type="ECO:0000259" key="5">
    <source>
        <dbReference type="PROSITE" id="PS52004"/>
    </source>
</evidence>
<keyword evidence="7" id="KW-1185">Reference proteome</keyword>
<name>A0A502KRI3_9GAMM</name>
<evidence type="ECO:0000256" key="3">
    <source>
        <dbReference type="ARBA" id="ARBA00022679"/>
    </source>
</evidence>
<dbReference type="Gene3D" id="3.40.47.10">
    <property type="match status" value="1"/>
</dbReference>
<keyword evidence="3 4" id="KW-0808">Transferase</keyword>
<dbReference type="InterPro" id="IPR020841">
    <property type="entry name" value="PKS_Beta-ketoAc_synthase_dom"/>
</dbReference>
<comment type="caution">
    <text evidence="6">The sequence shown here is derived from an EMBL/GenBank/DDBJ whole genome shotgun (WGS) entry which is preliminary data.</text>
</comment>
<dbReference type="SUPFAM" id="SSF53901">
    <property type="entry name" value="Thiolase-like"/>
    <property type="match status" value="1"/>
</dbReference>
<evidence type="ECO:0000256" key="4">
    <source>
        <dbReference type="RuleBase" id="RU003694"/>
    </source>
</evidence>
<dbReference type="PANTHER" id="PTHR11712:SF336">
    <property type="entry name" value="3-OXOACYL-[ACYL-CARRIER-PROTEIN] SYNTHASE, MITOCHONDRIAL"/>
    <property type="match status" value="1"/>
</dbReference>
<comment type="similarity">
    <text evidence="2 4">Belongs to the thiolase-like superfamily. Beta-ketoacyl-ACP synthases family.</text>
</comment>
<sequence>MQEKTQSKEQQVMEDDGTYIHDVAAVSSLGHGIASLDLFSHSQLAQTIEKPIPCLFHALPLFAVEQRKNDLYIILSQVVSQLIERLSLTQEQLRETSLFLGSSSLDIVNVQSDENRVIWLSTLDKINLYLVEKFKLNALHFTFNTACTSSSNAVIYANRLLKSKQVKYALVVGCEFYNELTLRGFMSLELLSDRALFAFSQQRDGMVLGEGVGALFLSSQAKINNSKPLLQVLDGYSSCDTYSLTSTQEDGNKIVEVINRALALSNLTIEDIDVVKVHGTASPASDQAEAQALKSFALEEKKLFALKPFIGHTLGACGALELALLVQLIKLNKIPVSEYMTEHELILPILSTQISFENVNYILTNHCGFGGNNAAIVLKKLSYLESTFFSDKQPIIESNTVSTLNIIAQHQLAISNDMPTKAVRKQVKQVTGFEVRRMDSFTLIALQTIHEMITQLAVDYELQGKPFHLTQYNLGLYSVADYFSVELLQSLIVDCEKGEEVRPLDFISTVGNAANFYIAKQFQVNGVNIFTGASEHALENITSLASYDLSHDIVDMAIIVHWQQQANSLECFTQLITNK</sequence>
<protein>
    <recommendedName>
        <fullName evidence="5">Ketosynthase family 3 (KS3) domain-containing protein</fullName>
    </recommendedName>
</protein>
<dbReference type="GO" id="GO:0006633">
    <property type="term" value="P:fatty acid biosynthetic process"/>
    <property type="evidence" value="ECO:0007669"/>
    <property type="project" value="TreeGrafter"/>
</dbReference>
<dbReference type="Proteomes" id="UP000315303">
    <property type="component" value="Unassembled WGS sequence"/>
</dbReference>
<gene>
    <name evidence="6" type="ORF">EPA86_17935</name>
</gene>
<comment type="pathway">
    <text evidence="1">Lipid metabolism; fatty acid biosynthesis.</text>
</comment>
<evidence type="ECO:0000313" key="6">
    <source>
        <dbReference type="EMBL" id="TPH12223.1"/>
    </source>
</evidence>